<evidence type="ECO:0000313" key="6">
    <source>
        <dbReference type="EMBL" id="MDG3002360.1"/>
    </source>
</evidence>
<dbReference type="InterPro" id="IPR020568">
    <property type="entry name" value="Ribosomal_Su5_D2-typ_SF"/>
</dbReference>
<dbReference type="RefSeq" id="WP_277858724.1">
    <property type="nucleotide sequence ID" value="NZ_JARRAG010000001.1"/>
</dbReference>
<comment type="similarity">
    <text evidence="1 5">Belongs to the universal ribosomal protein uS9 family.</text>
</comment>
<evidence type="ECO:0000256" key="3">
    <source>
        <dbReference type="ARBA" id="ARBA00023274"/>
    </source>
</evidence>
<dbReference type="GO" id="GO:0005840">
    <property type="term" value="C:ribosome"/>
    <property type="evidence" value="ECO:0007669"/>
    <property type="project" value="UniProtKB-KW"/>
</dbReference>
<dbReference type="InterPro" id="IPR014721">
    <property type="entry name" value="Ribsml_uS5_D2-typ_fold_subgr"/>
</dbReference>
<comment type="caution">
    <text evidence="6">The sequence shown here is derived from an EMBL/GenBank/DDBJ whole genome shotgun (WGS) entry which is preliminary data.</text>
</comment>
<dbReference type="InterPro" id="IPR000754">
    <property type="entry name" value="Ribosomal_uS9"/>
</dbReference>
<accession>A0ABT6F465</accession>
<dbReference type="SUPFAM" id="SSF54211">
    <property type="entry name" value="Ribosomal protein S5 domain 2-like"/>
    <property type="match status" value="1"/>
</dbReference>
<proteinExistence type="inferred from homology"/>
<evidence type="ECO:0000256" key="4">
    <source>
        <dbReference type="ARBA" id="ARBA00035259"/>
    </source>
</evidence>
<dbReference type="Proteomes" id="UP001216907">
    <property type="component" value="Unassembled WGS sequence"/>
</dbReference>
<dbReference type="Gene3D" id="3.30.230.10">
    <property type="match status" value="1"/>
</dbReference>
<protein>
    <recommendedName>
        <fullName evidence="4 5">Small ribosomal subunit protein uS9</fullName>
    </recommendedName>
</protein>
<keyword evidence="7" id="KW-1185">Reference proteome</keyword>
<dbReference type="EMBL" id="JARRAG010000001">
    <property type="protein sequence ID" value="MDG3002360.1"/>
    <property type="molecule type" value="Genomic_DNA"/>
</dbReference>
<organism evidence="6 7">
    <name type="scientific">Paludisphaera mucosa</name>
    <dbReference type="NCBI Taxonomy" id="3030827"/>
    <lineage>
        <taxon>Bacteria</taxon>
        <taxon>Pseudomonadati</taxon>
        <taxon>Planctomycetota</taxon>
        <taxon>Planctomycetia</taxon>
        <taxon>Isosphaerales</taxon>
        <taxon>Isosphaeraceae</taxon>
        <taxon>Paludisphaera</taxon>
    </lineage>
</organism>
<dbReference type="HAMAP" id="MF_00532_B">
    <property type="entry name" value="Ribosomal_uS9_B"/>
    <property type="match status" value="1"/>
</dbReference>
<evidence type="ECO:0000313" key="7">
    <source>
        <dbReference type="Proteomes" id="UP001216907"/>
    </source>
</evidence>
<gene>
    <name evidence="5 6" type="primary">rpsI</name>
    <name evidence="6" type="ORF">PZE19_01040</name>
</gene>
<dbReference type="NCBIfam" id="NF001099">
    <property type="entry name" value="PRK00132.1"/>
    <property type="match status" value="1"/>
</dbReference>
<dbReference type="PANTHER" id="PTHR21569">
    <property type="entry name" value="RIBOSOMAL PROTEIN S9"/>
    <property type="match status" value="1"/>
</dbReference>
<dbReference type="Pfam" id="PF00380">
    <property type="entry name" value="Ribosomal_S9"/>
    <property type="match status" value="1"/>
</dbReference>
<dbReference type="InterPro" id="IPR023035">
    <property type="entry name" value="Ribosomal_uS9_bac/plastid"/>
</dbReference>
<name>A0ABT6F465_9BACT</name>
<keyword evidence="2 5" id="KW-0689">Ribosomal protein</keyword>
<keyword evidence="3 5" id="KW-0687">Ribonucleoprotein</keyword>
<sequence length="136" mass="15200">MSATATAPKTYTWGTGRRKTAVARVRIAEGTGQFIVNGLDAREYFPLEVQQTDIRAPLKATEMTERVDVWVNVVGSGKPSQSGAVVQGLARALKEFRPDIDEALRAGNFLTRDARMVERKKYGHKKARKSFQFSKR</sequence>
<evidence type="ECO:0000256" key="2">
    <source>
        <dbReference type="ARBA" id="ARBA00022980"/>
    </source>
</evidence>
<evidence type="ECO:0000256" key="1">
    <source>
        <dbReference type="ARBA" id="ARBA00005251"/>
    </source>
</evidence>
<reference evidence="6 7" key="1">
    <citation type="submission" date="2023-03" db="EMBL/GenBank/DDBJ databases">
        <title>Paludisphaera mucosa sp. nov. a novel planctomycete from northern fen.</title>
        <authorList>
            <person name="Ivanova A."/>
        </authorList>
    </citation>
    <scope>NUCLEOTIDE SEQUENCE [LARGE SCALE GENOMIC DNA]</scope>
    <source>
        <strain evidence="6 7">Pla2</strain>
    </source>
</reference>
<dbReference type="PANTHER" id="PTHR21569:SF1">
    <property type="entry name" value="SMALL RIBOSOMAL SUBUNIT PROTEIN US9M"/>
    <property type="match status" value="1"/>
</dbReference>
<evidence type="ECO:0000256" key="5">
    <source>
        <dbReference type="HAMAP-Rule" id="MF_00532"/>
    </source>
</evidence>